<name>A0A0L6URP0_9BASI</name>
<evidence type="ECO:0000313" key="2">
    <source>
        <dbReference type="EMBL" id="KNZ50887.1"/>
    </source>
</evidence>
<accession>A0A0L6URP0</accession>
<feature type="region of interest" description="Disordered" evidence="1">
    <location>
        <begin position="125"/>
        <end position="176"/>
    </location>
</feature>
<organism evidence="2 3">
    <name type="scientific">Puccinia sorghi</name>
    <dbReference type="NCBI Taxonomy" id="27349"/>
    <lineage>
        <taxon>Eukaryota</taxon>
        <taxon>Fungi</taxon>
        <taxon>Dikarya</taxon>
        <taxon>Basidiomycota</taxon>
        <taxon>Pucciniomycotina</taxon>
        <taxon>Pucciniomycetes</taxon>
        <taxon>Pucciniales</taxon>
        <taxon>Pucciniaceae</taxon>
        <taxon>Puccinia</taxon>
    </lineage>
</organism>
<dbReference type="Proteomes" id="UP000037035">
    <property type="component" value="Unassembled WGS sequence"/>
</dbReference>
<dbReference type="AlphaFoldDB" id="A0A0L6URP0"/>
<evidence type="ECO:0000256" key="1">
    <source>
        <dbReference type="SAM" id="MobiDB-lite"/>
    </source>
</evidence>
<comment type="caution">
    <text evidence="2">The sequence shown here is derived from an EMBL/GenBank/DDBJ whole genome shotgun (WGS) entry which is preliminary data.</text>
</comment>
<dbReference type="EMBL" id="LAVV01009271">
    <property type="protein sequence ID" value="KNZ50887.1"/>
    <property type="molecule type" value="Genomic_DNA"/>
</dbReference>
<dbReference type="VEuPathDB" id="FungiDB:VP01_4192g1"/>
<keyword evidence="3" id="KW-1185">Reference proteome</keyword>
<feature type="compositionally biased region" description="Polar residues" evidence="1">
    <location>
        <begin position="141"/>
        <end position="150"/>
    </location>
</feature>
<sequence length="194" mass="21965">MVTKSFWSDIGVVSWVHEPHVECWTGLCALKISSALNLASEVSLFCLQYGAFIGHGGEIKCVKLEAVFSGFQELSQNAGINSGNQLVAYLVLFKFRTSLHIFKHQIVHLDKELSVKFAKKKDSSNSTEPEALFSNKDQKQGKSNSPLNTSKKFKRGFHNTKQEANHSSNSYWYLHPEKSPDWWRESQAQWKAGK</sequence>
<evidence type="ECO:0000313" key="3">
    <source>
        <dbReference type="Proteomes" id="UP000037035"/>
    </source>
</evidence>
<dbReference type="OrthoDB" id="4951733at2759"/>
<protein>
    <submittedName>
        <fullName evidence="2">Uncharacterized protein</fullName>
    </submittedName>
</protein>
<gene>
    <name evidence="2" type="ORF">VP01_4192g1</name>
</gene>
<reference evidence="2 3" key="1">
    <citation type="submission" date="2015-08" db="EMBL/GenBank/DDBJ databases">
        <title>Next Generation Sequencing and Analysis of the Genome of Puccinia sorghi L Schw, the Causal Agent of Maize Common Rust.</title>
        <authorList>
            <person name="Rochi L."/>
            <person name="Burguener G."/>
            <person name="Darino M."/>
            <person name="Turjanski A."/>
            <person name="Kreff E."/>
            <person name="Dieguez M.J."/>
            <person name="Sacco F."/>
        </authorList>
    </citation>
    <scope>NUCLEOTIDE SEQUENCE [LARGE SCALE GENOMIC DNA]</scope>
    <source>
        <strain evidence="2 3">RO10H11247</strain>
    </source>
</reference>
<proteinExistence type="predicted"/>